<accession>A0A238C4X4</accession>
<sequence length="102" mass="11316">MYNITHLLFVFWIPATVIALSYIFVIFNRFPYKTCTISRISRSKRYSNLNANEQIAVTTATSTSTDAHDISIEDNPTAVALKSAVGPLTLQTLSKASKKLCT</sequence>
<dbReference type="EMBL" id="KZ269978">
    <property type="protein sequence ID" value="OZC12236.1"/>
    <property type="molecule type" value="Genomic_DNA"/>
</dbReference>
<evidence type="ECO:0000313" key="3">
    <source>
        <dbReference type="Proteomes" id="UP000242913"/>
    </source>
</evidence>
<name>A0A238C4X4_9BILA</name>
<evidence type="ECO:0000313" key="2">
    <source>
        <dbReference type="EMBL" id="OZC12236.1"/>
    </source>
</evidence>
<dbReference type="Proteomes" id="UP000242913">
    <property type="component" value="Unassembled WGS sequence"/>
</dbReference>
<gene>
    <name evidence="2" type="ORF">X798_00757</name>
</gene>
<keyword evidence="1" id="KW-1133">Transmembrane helix</keyword>
<proteinExistence type="predicted"/>
<reference evidence="2 3" key="1">
    <citation type="submission" date="2015-12" db="EMBL/GenBank/DDBJ databases">
        <title>Draft genome of the nematode, Onchocerca flexuosa.</title>
        <authorList>
            <person name="Mitreva M."/>
        </authorList>
    </citation>
    <scope>NUCLEOTIDE SEQUENCE [LARGE SCALE GENOMIC DNA]</scope>
    <source>
        <strain evidence="2">Red Deer</strain>
    </source>
</reference>
<keyword evidence="1" id="KW-0812">Transmembrane</keyword>
<evidence type="ECO:0008006" key="4">
    <source>
        <dbReference type="Google" id="ProtNLM"/>
    </source>
</evidence>
<keyword evidence="3" id="KW-1185">Reference proteome</keyword>
<feature type="transmembrane region" description="Helical" evidence="1">
    <location>
        <begin position="6"/>
        <end position="27"/>
    </location>
</feature>
<dbReference type="AlphaFoldDB" id="A0A238C4X4"/>
<keyword evidence="1" id="KW-0472">Membrane</keyword>
<protein>
    <recommendedName>
        <fullName evidence="4">G_PROTEIN_RECEP_F1_2 domain-containing protein</fullName>
    </recommendedName>
</protein>
<dbReference type="OrthoDB" id="6435638at2759"/>
<evidence type="ECO:0000256" key="1">
    <source>
        <dbReference type="SAM" id="Phobius"/>
    </source>
</evidence>
<organism evidence="2 3">
    <name type="scientific">Onchocerca flexuosa</name>
    <dbReference type="NCBI Taxonomy" id="387005"/>
    <lineage>
        <taxon>Eukaryota</taxon>
        <taxon>Metazoa</taxon>
        <taxon>Ecdysozoa</taxon>
        <taxon>Nematoda</taxon>
        <taxon>Chromadorea</taxon>
        <taxon>Rhabditida</taxon>
        <taxon>Spirurina</taxon>
        <taxon>Spiruromorpha</taxon>
        <taxon>Filarioidea</taxon>
        <taxon>Onchocercidae</taxon>
        <taxon>Onchocerca</taxon>
    </lineage>
</organism>